<feature type="region of interest" description="Disordered" evidence="1">
    <location>
        <begin position="657"/>
        <end position="687"/>
    </location>
</feature>
<feature type="compositionally biased region" description="Low complexity" evidence="1">
    <location>
        <begin position="962"/>
        <end position="975"/>
    </location>
</feature>
<organism evidence="2 3">
    <name type="scientific">Leptomonas seymouri</name>
    <dbReference type="NCBI Taxonomy" id="5684"/>
    <lineage>
        <taxon>Eukaryota</taxon>
        <taxon>Discoba</taxon>
        <taxon>Euglenozoa</taxon>
        <taxon>Kinetoplastea</taxon>
        <taxon>Metakinetoplastina</taxon>
        <taxon>Trypanosomatida</taxon>
        <taxon>Trypanosomatidae</taxon>
        <taxon>Leishmaniinae</taxon>
        <taxon>Leptomonas</taxon>
    </lineage>
</organism>
<evidence type="ECO:0000313" key="3">
    <source>
        <dbReference type="Proteomes" id="UP000038009"/>
    </source>
</evidence>
<reference evidence="2 3" key="1">
    <citation type="journal article" date="2015" name="PLoS Pathog.">
        <title>Leptomonas seymouri: Adaptations to the Dixenous Life Cycle Analyzed by Genome Sequencing, Transcriptome Profiling and Co-infection with Leishmania donovani.</title>
        <authorList>
            <person name="Kraeva N."/>
            <person name="Butenko A."/>
            <person name="Hlavacova J."/>
            <person name="Kostygov A."/>
            <person name="Myskova J."/>
            <person name="Grybchuk D."/>
            <person name="Lestinova T."/>
            <person name="Votypka J."/>
            <person name="Volf P."/>
            <person name="Opperdoes F."/>
            <person name="Flegontov P."/>
            <person name="Lukes J."/>
            <person name="Yurchenko V."/>
        </authorList>
    </citation>
    <scope>NUCLEOTIDE SEQUENCE [LARGE SCALE GENOMIC DNA]</scope>
    <source>
        <strain evidence="2 3">ATCC 30220</strain>
    </source>
</reference>
<feature type="region of interest" description="Disordered" evidence="1">
    <location>
        <begin position="401"/>
        <end position="515"/>
    </location>
</feature>
<name>A0A0N0P335_LEPSE</name>
<feature type="compositionally biased region" description="Polar residues" evidence="1">
    <location>
        <begin position="27"/>
        <end position="41"/>
    </location>
</feature>
<feature type="compositionally biased region" description="Low complexity" evidence="1">
    <location>
        <begin position="479"/>
        <end position="502"/>
    </location>
</feature>
<feature type="region of interest" description="Disordered" evidence="1">
    <location>
        <begin position="546"/>
        <end position="638"/>
    </location>
</feature>
<feature type="compositionally biased region" description="Low complexity" evidence="1">
    <location>
        <begin position="130"/>
        <end position="141"/>
    </location>
</feature>
<feature type="compositionally biased region" description="Low complexity" evidence="1">
    <location>
        <begin position="1314"/>
        <end position="1332"/>
    </location>
</feature>
<feature type="compositionally biased region" description="Polar residues" evidence="1">
    <location>
        <begin position="283"/>
        <end position="316"/>
    </location>
</feature>
<feature type="compositionally biased region" description="Basic and acidic residues" evidence="1">
    <location>
        <begin position="468"/>
        <end position="478"/>
    </location>
</feature>
<dbReference type="EMBL" id="LJSK01000341">
    <property type="protein sequence ID" value="KPI83669.1"/>
    <property type="molecule type" value="Genomic_DNA"/>
</dbReference>
<feature type="region of interest" description="Disordered" evidence="1">
    <location>
        <begin position="274"/>
        <end position="333"/>
    </location>
</feature>
<accession>A0A0N0P335</accession>
<dbReference type="VEuPathDB" id="TriTrypDB:Lsey_0341_0040"/>
<feature type="compositionally biased region" description="Polar residues" evidence="1">
    <location>
        <begin position="992"/>
        <end position="1004"/>
    </location>
</feature>
<feature type="compositionally biased region" description="Basic residues" evidence="1">
    <location>
        <begin position="91"/>
        <end position="107"/>
    </location>
</feature>
<feature type="region of interest" description="Disordered" evidence="1">
    <location>
        <begin position="1314"/>
        <end position="1348"/>
    </location>
</feature>
<dbReference type="OMA" id="SANTHHE"/>
<feature type="region of interest" description="Disordered" evidence="1">
    <location>
        <begin position="927"/>
        <end position="1012"/>
    </location>
</feature>
<feature type="region of interest" description="Disordered" evidence="1">
    <location>
        <begin position="1055"/>
        <end position="1108"/>
    </location>
</feature>
<dbReference type="Proteomes" id="UP000038009">
    <property type="component" value="Unassembled WGS sequence"/>
</dbReference>
<feature type="compositionally biased region" description="Low complexity" evidence="1">
    <location>
        <begin position="67"/>
        <end position="85"/>
    </location>
</feature>
<feature type="region of interest" description="Disordered" evidence="1">
    <location>
        <begin position="1"/>
        <end position="54"/>
    </location>
</feature>
<feature type="compositionally biased region" description="Low complexity" evidence="1">
    <location>
        <begin position="657"/>
        <end position="668"/>
    </location>
</feature>
<feature type="region of interest" description="Disordered" evidence="1">
    <location>
        <begin position="130"/>
        <end position="169"/>
    </location>
</feature>
<evidence type="ECO:0000256" key="1">
    <source>
        <dbReference type="SAM" id="MobiDB-lite"/>
    </source>
</evidence>
<proteinExistence type="predicted"/>
<feature type="compositionally biased region" description="Low complexity" evidence="1">
    <location>
        <begin position="600"/>
        <end position="633"/>
    </location>
</feature>
<gene>
    <name evidence="2" type="ORF">ABL78_7295</name>
</gene>
<feature type="compositionally biased region" description="Polar residues" evidence="1">
    <location>
        <begin position="669"/>
        <end position="682"/>
    </location>
</feature>
<feature type="compositionally biased region" description="Polar residues" evidence="1">
    <location>
        <begin position="1338"/>
        <end position="1348"/>
    </location>
</feature>
<feature type="region of interest" description="Disordered" evidence="1">
    <location>
        <begin position="181"/>
        <end position="232"/>
    </location>
</feature>
<feature type="compositionally biased region" description="Polar residues" evidence="1">
    <location>
        <begin position="1063"/>
        <end position="1077"/>
    </location>
</feature>
<keyword evidence="3" id="KW-1185">Reference proteome</keyword>
<feature type="region of interest" description="Disordered" evidence="1">
    <location>
        <begin position="66"/>
        <end position="118"/>
    </location>
</feature>
<sequence length="1445" mass="153306">MSTLQKAYDSMRRRRGSIGHDIRMPSTPATPATRSYFSNSYPAKPSSAWDGRINVEEKQPMKIFTQSATPASAAPPRTSTTAGSPEADPSKRKKRTAAGSKKKKKKVSGLAKPPVAYPCTSLSSMQVRGTRATALTTTSAAVHHQNEVTSRSSANRHIDHRNPNGSHCHQISLQKASEELWPENGRDGEDGGNNSEGHLNSCPHPHPACYPDGNDDAIDLEVSSDTQSDDSDFEYEMSATPMSTISPTSYGVSCRTAESLPAAMVVSPSAASRTPAEGASWTRVPSQPTILQGNTPTASTLEGASAQRKTVTTFSARSPGRTPTAPSPPAVGAPIAPPSSQQLEEKVEIVQGGDGVAVHFATAELLNRVSAQSMSEESLKEDVENCQASLHLGRVCDVASHDENRDDEAASEATSIRPPASPVKADAAKAAVPQVAKQSNGARKEGDASETALNEVRKADSPGNAHVTARERHGEEARSAATAVVEAPSAAISASAPADTPSKQAPRRIASTSARSVVCVTAVAATSTAANSARGMSRARARLAGTYSSQQIPAPPPSQQQTKSDTLPSSTLSPAITPAIAAVTVRNGTRGPDPADEPIPRSSSPRSPARPAASSERLSRTSSLAEPSPSESSAARRRVRRVAVTAAALRSISNDAGDTALATTGTPASTLRSNNSETTSAGSYEKRQKLKARYATGAASAATQKAYPTAAATLSSPFPKPQPPAVLSIELIDRCIYQNVMVSPPAANERMEVPPVMERPLSYYEQGMYNRHREHAPAHYKKALLHEQRALLRNTAWLPVTTILDQRSGGIGAMMMDEFRHMVRVIRYAQELENWKGALMQSAKYDAHCAELMHAATLQDSTVLDYSMKPAKAALGNQNMQATPLSKKLAKLLSPHNPTGQSADQSATATACPAATTIDNTRMIGADRSSHARHQHSGVVARSPDYSDSDADSGKATEKRASTAFASASASAKSAPMQGNGAAAVSEGRSALSESASHAPSTALTGKANTTPATATALAKASFKEELRADKDNNKKRSVKPTFLSWLAGAFGVERSKEKSQQEHQQTPSKSEGNSATPKWKSIKRPDVAPPSPSNSPQQKPRGAVKAAPSPILIRPASTVPALGVSLATAVCASREISATPTLLPTSTQTPASNVTAAVSPTLKSTGDRNIHQKNVNVHGPIGYASASNEAVVAATETVPAVFPDDSSSAFSEELHVSRFHVRSARCSPVELPPPPIPVFRLYIFHPLEVLQELKRMVWWAATHHFTVIHVLTGTTATARTPEATETEEEGEEDYLCSASRRRKRRVAAAVAIAAGGKRDASPSSSCSLPSTRESRSPPMSSRANTSANTHHETVYFNTVLLNLRIDRWLVRHVVLTRRDAERGLVGLEITKEAQAEAKDALKEEEDMLGVTTEQQHSPTTHSAACPQFALATTFFFNADTRTPR</sequence>
<comment type="caution">
    <text evidence="2">The sequence shown here is derived from an EMBL/GenBank/DDBJ whole genome shotgun (WGS) entry which is preliminary data.</text>
</comment>
<feature type="compositionally biased region" description="Low complexity" evidence="1">
    <location>
        <begin position="422"/>
        <end position="439"/>
    </location>
</feature>
<feature type="compositionally biased region" description="Polar residues" evidence="1">
    <location>
        <begin position="562"/>
        <end position="574"/>
    </location>
</feature>
<evidence type="ECO:0000313" key="2">
    <source>
        <dbReference type="EMBL" id="KPI83669.1"/>
    </source>
</evidence>
<dbReference type="OrthoDB" id="10678329at2759"/>
<feature type="compositionally biased region" description="Basic and acidic residues" evidence="1">
    <location>
        <begin position="952"/>
        <end position="961"/>
    </location>
</feature>
<protein>
    <submittedName>
        <fullName evidence="2">Uncharacterized protein</fullName>
    </submittedName>
</protein>